<reference evidence="4" key="1">
    <citation type="submission" date="2016-11" db="EMBL/GenBank/DDBJ databases">
        <authorList>
            <person name="Varghese N."/>
            <person name="Submissions S."/>
        </authorList>
    </citation>
    <scope>NUCLEOTIDE SEQUENCE [LARGE SCALE GENOMIC DNA]</scope>
    <source>
        <strain evidence="4">DSM 100572</strain>
    </source>
</reference>
<keyword evidence="4" id="KW-1185">Reference proteome</keyword>
<dbReference type="RefSeq" id="WP_159431404.1">
    <property type="nucleotide sequence ID" value="NZ_FQXQ01000001.1"/>
</dbReference>
<dbReference type="Pfam" id="PF22322">
    <property type="entry name" value="DUF6973"/>
    <property type="match status" value="1"/>
</dbReference>
<dbReference type="EMBL" id="FQXQ01000001">
    <property type="protein sequence ID" value="SHH38997.1"/>
    <property type="molecule type" value="Genomic_DNA"/>
</dbReference>
<dbReference type="InterPro" id="IPR054246">
    <property type="entry name" value="DUF6973"/>
</dbReference>
<evidence type="ECO:0000313" key="3">
    <source>
        <dbReference type="EMBL" id="SHH38997.1"/>
    </source>
</evidence>
<evidence type="ECO:0000256" key="1">
    <source>
        <dbReference type="SAM" id="SignalP"/>
    </source>
</evidence>
<gene>
    <name evidence="3" type="ORF">SAMN05444281_0361</name>
</gene>
<dbReference type="OrthoDB" id="1187707at2"/>
<feature type="signal peptide" evidence="1">
    <location>
        <begin position="1"/>
        <end position="29"/>
    </location>
</feature>
<dbReference type="Proteomes" id="UP000184109">
    <property type="component" value="Unassembled WGS sequence"/>
</dbReference>
<feature type="chain" id="PRO_5012274180" description="DUF6973 domain-containing protein" evidence="1">
    <location>
        <begin position="30"/>
        <end position="235"/>
    </location>
</feature>
<protein>
    <recommendedName>
        <fullName evidence="2">DUF6973 domain-containing protein</fullName>
    </recommendedName>
</protein>
<dbReference type="STRING" id="1195760.SAMN05444281_0361"/>
<evidence type="ECO:0000259" key="2">
    <source>
        <dbReference type="Pfam" id="PF22322"/>
    </source>
</evidence>
<accession>A0A1M5SK74</accession>
<keyword evidence="1" id="KW-0732">Signal</keyword>
<evidence type="ECO:0000313" key="4">
    <source>
        <dbReference type="Proteomes" id="UP000184109"/>
    </source>
</evidence>
<name>A0A1M5SK74_9FLAO</name>
<proteinExistence type="predicted"/>
<organism evidence="3 4">
    <name type="scientific">Wenyingzhuangia marina</name>
    <dbReference type="NCBI Taxonomy" id="1195760"/>
    <lineage>
        <taxon>Bacteria</taxon>
        <taxon>Pseudomonadati</taxon>
        <taxon>Bacteroidota</taxon>
        <taxon>Flavobacteriia</taxon>
        <taxon>Flavobacteriales</taxon>
        <taxon>Flavobacteriaceae</taxon>
        <taxon>Wenyingzhuangia</taxon>
    </lineage>
</organism>
<dbReference type="AlphaFoldDB" id="A0A1M5SK74"/>
<sequence>MKSIIIRKRVLVFLFFIGAYTFNTVNAQAAKGYKKLSSAEKCWVIFHPFKAKRAYRVSKEVEQTIDSILNIGVMGNHHVGNQLDAFKHAFWMWSLAEEIGWRSARSLGKQHEKGNYEFYKKHKLEDGVLPDKISSEMDLYNNSVGLTLYKEHKKEDLSKRERIEIVRQAVIDGKMKMIYQTKNRQYIDSLGQIIPKEEHYGLWENRKCLVPSRAEYLMVDNKSKYLNLSDQKINR</sequence>
<feature type="domain" description="DUF6973" evidence="2">
    <location>
        <begin position="42"/>
        <end position="170"/>
    </location>
</feature>